<dbReference type="EMBL" id="CP068570">
    <property type="protein sequence ID" value="QQZ51971.1"/>
    <property type="molecule type" value="Genomic_DNA"/>
</dbReference>
<organism evidence="7">
    <name type="scientific">Phenylobacterium glaciei</name>
    <dbReference type="NCBI Taxonomy" id="2803784"/>
    <lineage>
        <taxon>Bacteria</taxon>
        <taxon>Pseudomonadati</taxon>
        <taxon>Pseudomonadota</taxon>
        <taxon>Alphaproteobacteria</taxon>
        <taxon>Caulobacterales</taxon>
        <taxon>Caulobacteraceae</taxon>
        <taxon>Phenylobacterium</taxon>
    </lineage>
</organism>
<keyword evidence="3" id="KW-0812">Transmembrane</keyword>
<evidence type="ECO:0000313" key="7">
    <source>
        <dbReference type="EMBL" id="QQZ51971.1"/>
    </source>
</evidence>
<feature type="domain" description="Polysaccharide chain length determinant N-terminal" evidence="6">
    <location>
        <begin position="2"/>
        <end position="45"/>
    </location>
</feature>
<dbReference type="GO" id="GO:0005886">
    <property type="term" value="C:plasma membrane"/>
    <property type="evidence" value="ECO:0007669"/>
    <property type="project" value="UniProtKB-SubCell"/>
</dbReference>
<keyword evidence="4" id="KW-1133">Transmembrane helix</keyword>
<sequence>MVDAFVRRWKLFFAVALGLIVIAITASLILQPVYSATASIRIDPTVKSGIDIDAVARERRRTRRLSTAR</sequence>
<dbReference type="AlphaFoldDB" id="A0A974P6A2"/>
<dbReference type="Pfam" id="PF02706">
    <property type="entry name" value="Wzz"/>
    <property type="match status" value="1"/>
</dbReference>
<evidence type="ECO:0000256" key="2">
    <source>
        <dbReference type="ARBA" id="ARBA00022475"/>
    </source>
</evidence>
<evidence type="ECO:0000256" key="5">
    <source>
        <dbReference type="ARBA" id="ARBA00023136"/>
    </source>
</evidence>
<protein>
    <recommendedName>
        <fullName evidence="6">Polysaccharide chain length determinant N-terminal domain-containing protein</fullName>
    </recommendedName>
</protein>
<keyword evidence="2" id="KW-1003">Cell membrane</keyword>
<comment type="subcellular location">
    <subcellularLocation>
        <location evidence="1">Cell membrane</location>
        <topology evidence="1">Multi-pass membrane protein</topology>
    </subcellularLocation>
</comment>
<keyword evidence="5" id="KW-0472">Membrane</keyword>
<gene>
    <name evidence="7" type="ORF">JKL49_11475</name>
</gene>
<evidence type="ECO:0000256" key="3">
    <source>
        <dbReference type="ARBA" id="ARBA00022692"/>
    </source>
</evidence>
<evidence type="ECO:0000256" key="1">
    <source>
        <dbReference type="ARBA" id="ARBA00004651"/>
    </source>
</evidence>
<reference evidence="7" key="1">
    <citation type="submission" date="2021-01" db="EMBL/GenBank/DDBJ databases">
        <title>Genome sequence of Phenylobacterium sp. 20VBR1 isolated from a valley glaceir, Ny-Alesund, Svalbard.</title>
        <authorList>
            <person name="Thomas F.A."/>
            <person name="Krishnan K.P."/>
            <person name="Sinha R.K."/>
        </authorList>
    </citation>
    <scope>NUCLEOTIDE SEQUENCE</scope>
    <source>
        <strain evidence="7">20VBR1</strain>
    </source>
</reference>
<evidence type="ECO:0000259" key="6">
    <source>
        <dbReference type="Pfam" id="PF02706"/>
    </source>
</evidence>
<accession>A0A974P6A2</accession>
<name>A0A974P6A2_9CAUL</name>
<evidence type="ECO:0000256" key="4">
    <source>
        <dbReference type="ARBA" id="ARBA00022989"/>
    </source>
</evidence>
<dbReference type="InterPro" id="IPR003856">
    <property type="entry name" value="LPS_length_determ_N"/>
</dbReference>
<proteinExistence type="predicted"/>